<accession>A0A9P0LW13</accession>
<proteinExistence type="predicted"/>
<comment type="caution">
    <text evidence="1">The sequence shown here is derived from an EMBL/GenBank/DDBJ whole genome shotgun (WGS) entry which is preliminary data.</text>
</comment>
<dbReference type="EMBL" id="CAKOFQ010007552">
    <property type="protein sequence ID" value="CAH2003705.1"/>
    <property type="molecule type" value="Genomic_DNA"/>
</dbReference>
<dbReference type="Proteomes" id="UP001152888">
    <property type="component" value="Unassembled WGS sequence"/>
</dbReference>
<protein>
    <submittedName>
        <fullName evidence="1">Uncharacterized protein</fullName>
    </submittedName>
</protein>
<evidence type="ECO:0000313" key="2">
    <source>
        <dbReference type="Proteomes" id="UP001152888"/>
    </source>
</evidence>
<evidence type="ECO:0000313" key="1">
    <source>
        <dbReference type="EMBL" id="CAH2003705.1"/>
    </source>
</evidence>
<reference evidence="1" key="1">
    <citation type="submission" date="2022-03" db="EMBL/GenBank/DDBJ databases">
        <authorList>
            <person name="Sayadi A."/>
        </authorList>
    </citation>
    <scope>NUCLEOTIDE SEQUENCE</scope>
</reference>
<name>A0A9P0LW13_ACAOB</name>
<keyword evidence="2" id="KW-1185">Reference proteome</keyword>
<organism evidence="1 2">
    <name type="scientific">Acanthoscelides obtectus</name>
    <name type="common">Bean weevil</name>
    <name type="synonym">Bruchus obtectus</name>
    <dbReference type="NCBI Taxonomy" id="200917"/>
    <lineage>
        <taxon>Eukaryota</taxon>
        <taxon>Metazoa</taxon>
        <taxon>Ecdysozoa</taxon>
        <taxon>Arthropoda</taxon>
        <taxon>Hexapoda</taxon>
        <taxon>Insecta</taxon>
        <taxon>Pterygota</taxon>
        <taxon>Neoptera</taxon>
        <taxon>Endopterygota</taxon>
        <taxon>Coleoptera</taxon>
        <taxon>Polyphaga</taxon>
        <taxon>Cucujiformia</taxon>
        <taxon>Chrysomeloidea</taxon>
        <taxon>Chrysomelidae</taxon>
        <taxon>Bruchinae</taxon>
        <taxon>Bruchini</taxon>
        <taxon>Acanthoscelides</taxon>
    </lineage>
</organism>
<sequence length="68" mass="7407">MIHYPKLEVANLDSLNEWLNSKFASPGVLGGRYTFTDSACTCRRSPPPASPLRKLTAGAMLGTAFKHI</sequence>
<gene>
    <name evidence="1" type="ORF">ACAOBT_LOCUS27569</name>
</gene>
<dbReference type="AlphaFoldDB" id="A0A9P0LW13"/>